<keyword evidence="6" id="KW-0068">Autocatalytic cleavage</keyword>
<protein>
    <recommendedName>
        <fullName evidence="8">Isoaspartyl peptidase</fullName>
        <ecNumber evidence="2">3.4.19.5</ecNumber>
        <ecNumber evidence="3">3.5.1.1</ecNumber>
    </recommendedName>
</protein>
<evidence type="ECO:0000256" key="4">
    <source>
        <dbReference type="ARBA" id="ARBA00022670"/>
    </source>
</evidence>
<evidence type="ECO:0000256" key="2">
    <source>
        <dbReference type="ARBA" id="ARBA00012879"/>
    </source>
</evidence>
<dbReference type="Proteomes" id="UP000290253">
    <property type="component" value="Unassembled WGS sequence"/>
</dbReference>
<evidence type="ECO:0000256" key="6">
    <source>
        <dbReference type="ARBA" id="ARBA00022813"/>
    </source>
</evidence>
<dbReference type="EC" id="3.4.19.5" evidence="2"/>
<dbReference type="AlphaFoldDB" id="A0A4Q1SIV3"/>
<dbReference type="InterPro" id="IPR000246">
    <property type="entry name" value="Peptidase_T2"/>
</dbReference>
<comment type="catalytic activity">
    <reaction evidence="7">
        <text>L-asparagine + H2O = L-aspartate + NH4(+)</text>
        <dbReference type="Rhea" id="RHEA:21016"/>
        <dbReference type="ChEBI" id="CHEBI:15377"/>
        <dbReference type="ChEBI" id="CHEBI:28938"/>
        <dbReference type="ChEBI" id="CHEBI:29991"/>
        <dbReference type="ChEBI" id="CHEBI:58048"/>
        <dbReference type="EC" id="3.5.1.1"/>
    </reaction>
</comment>
<dbReference type="PANTHER" id="PTHR10188">
    <property type="entry name" value="L-ASPARAGINASE"/>
    <property type="match status" value="1"/>
</dbReference>
<evidence type="ECO:0000256" key="3">
    <source>
        <dbReference type="ARBA" id="ARBA00012920"/>
    </source>
</evidence>
<dbReference type="PANTHER" id="PTHR10188:SF6">
    <property type="entry name" value="N(4)-(BETA-N-ACETYLGLUCOSAMINYL)-L-ASPARAGINASE"/>
    <property type="match status" value="1"/>
</dbReference>
<dbReference type="InterPro" id="IPR029055">
    <property type="entry name" value="Ntn_hydrolases_N"/>
</dbReference>
<evidence type="ECO:0000256" key="12">
    <source>
        <dbReference type="SAM" id="MobiDB-lite"/>
    </source>
</evidence>
<evidence type="ECO:0000256" key="11">
    <source>
        <dbReference type="PIRSR" id="PIRSR600246-3"/>
    </source>
</evidence>
<evidence type="ECO:0000313" key="14">
    <source>
        <dbReference type="Proteomes" id="UP000290253"/>
    </source>
</evidence>
<dbReference type="SUPFAM" id="SSF56235">
    <property type="entry name" value="N-terminal nucleophile aminohydrolases (Ntn hydrolases)"/>
    <property type="match status" value="1"/>
</dbReference>
<dbReference type="GO" id="GO:0005737">
    <property type="term" value="C:cytoplasm"/>
    <property type="evidence" value="ECO:0007669"/>
    <property type="project" value="TreeGrafter"/>
</dbReference>
<dbReference type="FunFam" id="3.60.20.30:FF:000001">
    <property type="entry name" value="Isoaspartyl peptidase/L-asparaginase"/>
    <property type="match status" value="1"/>
</dbReference>
<keyword evidence="14" id="KW-1185">Reference proteome</keyword>
<evidence type="ECO:0000313" key="13">
    <source>
        <dbReference type="EMBL" id="RXS97551.1"/>
    </source>
</evidence>
<evidence type="ECO:0000256" key="5">
    <source>
        <dbReference type="ARBA" id="ARBA00022801"/>
    </source>
</evidence>
<gene>
    <name evidence="13" type="ORF">ESZ00_06585</name>
</gene>
<evidence type="ECO:0000256" key="10">
    <source>
        <dbReference type="PIRSR" id="PIRSR600246-2"/>
    </source>
</evidence>
<dbReference type="EC" id="3.5.1.1" evidence="3"/>
<dbReference type="GO" id="GO:0004067">
    <property type="term" value="F:asparaginase activity"/>
    <property type="evidence" value="ECO:0007669"/>
    <property type="project" value="UniProtKB-EC"/>
</dbReference>
<reference evidence="13 14" key="1">
    <citation type="journal article" date="2016" name="Int. J. Syst. Evol. Microbiol.">
        <title>Acidipila dinghuensis sp. nov., an acidobacterium isolated from forest soil.</title>
        <authorList>
            <person name="Jiang Y.W."/>
            <person name="Wang J."/>
            <person name="Chen M.H."/>
            <person name="Lv Y.Y."/>
            <person name="Qiu L.H."/>
        </authorList>
    </citation>
    <scope>NUCLEOTIDE SEQUENCE [LARGE SCALE GENOMIC DNA]</scope>
    <source>
        <strain evidence="13 14">DHOF10</strain>
    </source>
</reference>
<evidence type="ECO:0000256" key="9">
    <source>
        <dbReference type="PIRSR" id="PIRSR600246-1"/>
    </source>
</evidence>
<proteinExistence type="predicted"/>
<name>A0A4Q1SIV3_9BACT</name>
<dbReference type="OrthoDB" id="9780217at2"/>
<comment type="caution">
    <text evidence="13">The sequence shown here is derived from an EMBL/GenBank/DDBJ whole genome shotgun (WGS) entry which is preliminary data.</text>
</comment>
<feature type="site" description="Cleavage; by autolysis" evidence="11">
    <location>
        <begin position="197"/>
        <end position="198"/>
    </location>
</feature>
<dbReference type="EMBL" id="SDMK01000001">
    <property type="protein sequence ID" value="RXS97551.1"/>
    <property type="molecule type" value="Genomic_DNA"/>
</dbReference>
<evidence type="ECO:0000256" key="1">
    <source>
        <dbReference type="ARBA" id="ARBA00000306"/>
    </source>
</evidence>
<dbReference type="GO" id="GO:0008798">
    <property type="term" value="F:beta-aspartyl-peptidase activity"/>
    <property type="evidence" value="ECO:0007669"/>
    <property type="project" value="UniProtKB-EC"/>
</dbReference>
<dbReference type="Pfam" id="PF01112">
    <property type="entry name" value="Asparaginase_2"/>
    <property type="match status" value="1"/>
</dbReference>
<dbReference type="InterPro" id="IPR033844">
    <property type="entry name" value="ASRGL1_meta"/>
</dbReference>
<dbReference type="GO" id="GO:0006508">
    <property type="term" value="P:proteolysis"/>
    <property type="evidence" value="ECO:0007669"/>
    <property type="project" value="UniProtKB-KW"/>
</dbReference>
<feature type="region of interest" description="Disordered" evidence="12">
    <location>
        <begin position="161"/>
        <end position="194"/>
    </location>
</feature>
<dbReference type="CDD" id="cd04702">
    <property type="entry name" value="ASRGL1_like"/>
    <property type="match status" value="1"/>
</dbReference>
<feature type="active site" description="Nucleophile" evidence="9">
    <location>
        <position position="198"/>
    </location>
</feature>
<comment type="catalytic activity">
    <reaction evidence="1">
        <text>Cleavage of a beta-linked Asp residue from the N-terminus of a polypeptide.</text>
        <dbReference type="EC" id="3.4.19.5"/>
    </reaction>
</comment>
<sequence length="329" mass="34634">MQRSPILIVHGGAWAMPDDMTEANEQGVFDALQAGWALLEKGATAIEAVEAAVTQLENDATFDAGYGSFLTRDGRVQMDALLMDGATLRAGGVACVERLRNPIRAARLVLDESPHVYFVGEGAEAFAASHGMPLIANEELIVDRERRRLEEAHERERAGLPDITFSGDDKSPETAVKPEPGFGGLGGPSSGPVDSHDTVGAVALDVDGNIAAATSTGGTLSKAPGRVGDSSLIGCGCYADNQSAAVSLTGWGEPIMKLVLGKWATDRVQMGRPPEQVAQEAISYLYQRLGGHGGMILLDAQGRWGIAHNTPRMAWGVHTADGPRVGVKV</sequence>
<keyword evidence="5" id="KW-0378">Hydrolase</keyword>
<feature type="binding site" evidence="10">
    <location>
        <begin position="249"/>
        <end position="252"/>
    </location>
    <ligand>
        <name>substrate</name>
    </ligand>
</feature>
<evidence type="ECO:0000256" key="8">
    <source>
        <dbReference type="ARBA" id="ARBA00069124"/>
    </source>
</evidence>
<evidence type="ECO:0000256" key="7">
    <source>
        <dbReference type="ARBA" id="ARBA00049366"/>
    </source>
</evidence>
<dbReference type="RefSeq" id="WP_129207330.1">
    <property type="nucleotide sequence ID" value="NZ_BMGU01000001.1"/>
</dbReference>
<accession>A0A4Q1SIV3</accession>
<dbReference type="Gene3D" id="3.60.20.30">
    <property type="entry name" value="(Glycosyl)asparaginase"/>
    <property type="match status" value="1"/>
</dbReference>
<feature type="binding site" evidence="10">
    <location>
        <begin position="226"/>
        <end position="229"/>
    </location>
    <ligand>
        <name>substrate</name>
    </ligand>
</feature>
<organism evidence="13 14">
    <name type="scientific">Silvibacterium dinghuense</name>
    <dbReference type="NCBI Taxonomy" id="1560006"/>
    <lineage>
        <taxon>Bacteria</taxon>
        <taxon>Pseudomonadati</taxon>
        <taxon>Acidobacteriota</taxon>
        <taxon>Terriglobia</taxon>
        <taxon>Terriglobales</taxon>
        <taxon>Acidobacteriaceae</taxon>
        <taxon>Silvibacterium</taxon>
    </lineage>
</organism>
<keyword evidence="4" id="KW-0645">Protease</keyword>